<dbReference type="GO" id="GO:0046685">
    <property type="term" value="P:response to arsenic-containing substance"/>
    <property type="evidence" value="ECO:0007669"/>
    <property type="project" value="UniProtKB-KW"/>
</dbReference>
<evidence type="ECO:0000256" key="1">
    <source>
        <dbReference type="ARBA" id="ARBA00022849"/>
    </source>
</evidence>
<evidence type="ECO:0000259" key="2">
    <source>
        <dbReference type="SMART" id="SM00226"/>
    </source>
</evidence>
<accession>A0A402B1C7</accession>
<dbReference type="Pfam" id="PF01451">
    <property type="entry name" value="LMWPc"/>
    <property type="match status" value="1"/>
</dbReference>
<dbReference type="RefSeq" id="WP_126625730.1">
    <property type="nucleotide sequence ID" value="NZ_BIFT01000001.1"/>
</dbReference>
<organism evidence="3 4">
    <name type="scientific">Dictyobacter alpinus</name>
    <dbReference type="NCBI Taxonomy" id="2014873"/>
    <lineage>
        <taxon>Bacteria</taxon>
        <taxon>Bacillati</taxon>
        <taxon>Chloroflexota</taxon>
        <taxon>Ktedonobacteria</taxon>
        <taxon>Ktedonobacterales</taxon>
        <taxon>Dictyobacteraceae</taxon>
        <taxon>Dictyobacter</taxon>
    </lineage>
</organism>
<dbReference type="InterPro" id="IPR036196">
    <property type="entry name" value="Ptyr_pPase_sf"/>
</dbReference>
<keyword evidence="1" id="KW-0059">Arsenical resistance</keyword>
<dbReference type="EMBL" id="BIFT01000001">
    <property type="protein sequence ID" value="GCE25107.1"/>
    <property type="molecule type" value="Genomic_DNA"/>
</dbReference>
<dbReference type="Gene3D" id="3.40.50.2300">
    <property type="match status" value="1"/>
</dbReference>
<proteinExistence type="predicted"/>
<dbReference type="SUPFAM" id="SSF52788">
    <property type="entry name" value="Phosphotyrosine protein phosphatases I"/>
    <property type="match status" value="1"/>
</dbReference>
<sequence>MKQRVLILCTGNSARSQMAEGWLRHLAGEQMDVESAGTAPSQVNPLAIQAMAERHIDISHHRSKHLNEFLDQPFDYVITVCDNAAEQCPVFPGKATRIHWSFPDPAAVQGTEEERLASFRQVRDAIERQFRAWVEDPTTLGVA</sequence>
<gene>
    <name evidence="3" type="ORF">KDA_05910</name>
</gene>
<evidence type="ECO:0000313" key="3">
    <source>
        <dbReference type="EMBL" id="GCE25107.1"/>
    </source>
</evidence>
<dbReference type="Proteomes" id="UP000287171">
    <property type="component" value="Unassembled WGS sequence"/>
</dbReference>
<dbReference type="SMART" id="SM00226">
    <property type="entry name" value="LMWPc"/>
    <property type="match status" value="1"/>
</dbReference>
<comment type="caution">
    <text evidence="3">The sequence shown here is derived from an EMBL/GenBank/DDBJ whole genome shotgun (WGS) entry which is preliminary data.</text>
</comment>
<reference evidence="4" key="1">
    <citation type="submission" date="2018-12" db="EMBL/GenBank/DDBJ databases">
        <title>Tengunoibacter tsumagoiensis gen. nov., sp. nov., Dictyobacter kobayashii sp. nov., D. alpinus sp. nov., and D. joshuensis sp. nov. and description of Dictyobacteraceae fam. nov. within the order Ktedonobacterales isolated from Tengu-no-mugimeshi.</title>
        <authorList>
            <person name="Wang C.M."/>
            <person name="Zheng Y."/>
            <person name="Sakai Y."/>
            <person name="Toyoda A."/>
            <person name="Minakuchi Y."/>
            <person name="Abe K."/>
            <person name="Yokota A."/>
            <person name="Yabe S."/>
        </authorList>
    </citation>
    <scope>NUCLEOTIDE SEQUENCE [LARGE SCALE GENOMIC DNA]</scope>
    <source>
        <strain evidence="4">Uno16</strain>
    </source>
</reference>
<protein>
    <submittedName>
        <fullName evidence="3">Protein-tyrosine-phosphatase</fullName>
    </submittedName>
</protein>
<dbReference type="AlphaFoldDB" id="A0A402B1C7"/>
<name>A0A402B1C7_9CHLR</name>
<keyword evidence="4" id="KW-1185">Reference proteome</keyword>
<dbReference type="OrthoDB" id="9784339at2"/>
<feature type="domain" description="Phosphotyrosine protein phosphatase I" evidence="2">
    <location>
        <begin position="3"/>
        <end position="136"/>
    </location>
</feature>
<dbReference type="PANTHER" id="PTHR43428:SF1">
    <property type="entry name" value="ARSENATE REDUCTASE"/>
    <property type="match status" value="1"/>
</dbReference>
<dbReference type="PANTHER" id="PTHR43428">
    <property type="entry name" value="ARSENATE REDUCTASE"/>
    <property type="match status" value="1"/>
</dbReference>
<evidence type="ECO:0000313" key="4">
    <source>
        <dbReference type="Proteomes" id="UP000287171"/>
    </source>
</evidence>
<dbReference type="CDD" id="cd16345">
    <property type="entry name" value="LMWP_ArsC"/>
    <property type="match status" value="1"/>
</dbReference>
<dbReference type="InterPro" id="IPR023485">
    <property type="entry name" value="Ptyr_pPase"/>
</dbReference>